<evidence type="ECO:0000256" key="4">
    <source>
        <dbReference type="ARBA" id="ARBA00022741"/>
    </source>
</evidence>
<name>A0A1F6CG93_9BACT</name>
<dbReference type="NCBIfam" id="TIGR01536">
    <property type="entry name" value="asn_synth_AEB"/>
    <property type="match status" value="1"/>
</dbReference>
<feature type="binding site" evidence="9">
    <location>
        <begin position="357"/>
        <end position="358"/>
    </location>
    <ligand>
        <name>ATP</name>
        <dbReference type="ChEBI" id="CHEBI:30616"/>
    </ligand>
</feature>
<reference evidence="12 13" key="1">
    <citation type="journal article" date="2016" name="Nat. Commun.">
        <title>Thousands of microbial genomes shed light on interconnected biogeochemical processes in an aquifer system.</title>
        <authorList>
            <person name="Anantharaman K."/>
            <person name="Brown C.T."/>
            <person name="Hug L.A."/>
            <person name="Sharon I."/>
            <person name="Castelle C.J."/>
            <person name="Probst A.J."/>
            <person name="Thomas B.C."/>
            <person name="Singh A."/>
            <person name="Wilkins M.J."/>
            <person name="Karaoz U."/>
            <person name="Brodie E.L."/>
            <person name="Williams K.H."/>
            <person name="Hubbard S.S."/>
            <person name="Banfield J.F."/>
        </authorList>
    </citation>
    <scope>NUCLEOTIDE SEQUENCE [LARGE SCALE GENOMIC DNA]</scope>
</reference>
<dbReference type="EMBL" id="MFKU01000016">
    <property type="protein sequence ID" value="OGG48253.1"/>
    <property type="molecule type" value="Genomic_DNA"/>
</dbReference>
<keyword evidence="8" id="KW-0028">Amino-acid biosynthesis</keyword>
<organism evidence="12 13">
    <name type="scientific">Candidatus Kaiserbacteria bacterium RIFCSPHIGHO2_01_FULL_53_31</name>
    <dbReference type="NCBI Taxonomy" id="1798481"/>
    <lineage>
        <taxon>Bacteria</taxon>
        <taxon>Candidatus Kaiseribacteriota</taxon>
    </lineage>
</organism>
<dbReference type="GO" id="GO:0006529">
    <property type="term" value="P:asparagine biosynthetic process"/>
    <property type="evidence" value="ECO:0007669"/>
    <property type="project" value="UniProtKB-KW"/>
</dbReference>
<dbReference type="STRING" id="1798481.A2678_01560"/>
<dbReference type="CDD" id="cd01991">
    <property type="entry name" value="Asn_synthase_B_C"/>
    <property type="match status" value="1"/>
</dbReference>
<dbReference type="InterPro" id="IPR006426">
    <property type="entry name" value="Asn_synth_AEB"/>
</dbReference>
<comment type="catalytic activity">
    <reaction evidence="7">
        <text>L-aspartate + L-glutamine + ATP + H2O = L-asparagine + L-glutamate + AMP + diphosphate + H(+)</text>
        <dbReference type="Rhea" id="RHEA:12228"/>
        <dbReference type="ChEBI" id="CHEBI:15377"/>
        <dbReference type="ChEBI" id="CHEBI:15378"/>
        <dbReference type="ChEBI" id="CHEBI:29985"/>
        <dbReference type="ChEBI" id="CHEBI:29991"/>
        <dbReference type="ChEBI" id="CHEBI:30616"/>
        <dbReference type="ChEBI" id="CHEBI:33019"/>
        <dbReference type="ChEBI" id="CHEBI:58048"/>
        <dbReference type="ChEBI" id="CHEBI:58359"/>
        <dbReference type="ChEBI" id="CHEBI:456215"/>
        <dbReference type="EC" id="6.3.5.4"/>
    </reaction>
</comment>
<dbReference type="EC" id="6.3.5.4" evidence="3"/>
<dbReference type="Proteomes" id="UP000178815">
    <property type="component" value="Unassembled WGS sequence"/>
</dbReference>
<evidence type="ECO:0000256" key="10">
    <source>
        <dbReference type="PIRSR" id="PIRSR001589-3"/>
    </source>
</evidence>
<keyword evidence="4 9" id="KW-0547">Nucleotide-binding</keyword>
<comment type="pathway">
    <text evidence="1">Amino-acid biosynthesis; L-asparagine biosynthesis; L-asparagine from L-aspartate (L-Gln route): step 1/1.</text>
</comment>
<dbReference type="InterPro" id="IPR051786">
    <property type="entry name" value="ASN_synthetase/amidase"/>
</dbReference>
<proteinExistence type="inferred from homology"/>
<comment type="caution">
    <text evidence="12">The sequence shown here is derived from an EMBL/GenBank/DDBJ whole genome shotgun (WGS) entry which is preliminary data.</text>
</comment>
<evidence type="ECO:0000256" key="5">
    <source>
        <dbReference type="ARBA" id="ARBA00022840"/>
    </source>
</evidence>
<dbReference type="AlphaFoldDB" id="A0A1F6CG93"/>
<feature type="site" description="Important for beta-aspartyl-AMP intermediate formation" evidence="10">
    <location>
        <position position="359"/>
    </location>
</feature>
<feature type="domain" description="Glutamine amidotransferase type-2" evidence="11">
    <location>
        <begin position="2"/>
        <end position="207"/>
    </location>
</feature>
<dbReference type="InterPro" id="IPR014729">
    <property type="entry name" value="Rossmann-like_a/b/a_fold"/>
</dbReference>
<keyword evidence="8" id="KW-0061">Asparagine biosynthesis</keyword>
<accession>A0A1F6CG93</accession>
<dbReference type="PROSITE" id="PS51278">
    <property type="entry name" value="GATASE_TYPE_2"/>
    <property type="match status" value="1"/>
</dbReference>
<gene>
    <name evidence="12" type="ORF">A2678_01560</name>
</gene>
<dbReference type="PIRSF" id="PIRSF001589">
    <property type="entry name" value="Asn_synthetase_glu-h"/>
    <property type="match status" value="1"/>
</dbReference>
<feature type="active site" description="For GATase activity" evidence="8">
    <location>
        <position position="2"/>
    </location>
</feature>
<evidence type="ECO:0000313" key="12">
    <source>
        <dbReference type="EMBL" id="OGG48253.1"/>
    </source>
</evidence>
<evidence type="ECO:0000256" key="6">
    <source>
        <dbReference type="ARBA" id="ARBA00022962"/>
    </source>
</evidence>
<dbReference type="Pfam" id="PF00733">
    <property type="entry name" value="Asn_synthase"/>
    <property type="match status" value="1"/>
</dbReference>
<dbReference type="SUPFAM" id="SSF52402">
    <property type="entry name" value="Adenine nucleotide alpha hydrolases-like"/>
    <property type="match status" value="1"/>
</dbReference>
<dbReference type="InterPro" id="IPR017932">
    <property type="entry name" value="GATase_2_dom"/>
</dbReference>
<keyword evidence="6 8" id="KW-0315">Glutamine amidotransferase</keyword>
<dbReference type="Gene3D" id="3.40.50.620">
    <property type="entry name" value="HUPs"/>
    <property type="match status" value="1"/>
</dbReference>
<dbReference type="InterPro" id="IPR033738">
    <property type="entry name" value="AsnB_N"/>
</dbReference>
<evidence type="ECO:0000256" key="1">
    <source>
        <dbReference type="ARBA" id="ARBA00005187"/>
    </source>
</evidence>
<feature type="binding site" evidence="9">
    <location>
        <position position="286"/>
    </location>
    <ligand>
        <name>ATP</name>
        <dbReference type="ChEBI" id="CHEBI:30616"/>
    </ligand>
</feature>
<evidence type="ECO:0000259" key="11">
    <source>
        <dbReference type="PROSITE" id="PS51278"/>
    </source>
</evidence>
<dbReference type="Gene3D" id="3.60.20.10">
    <property type="entry name" value="Glutamine Phosphoribosylpyrophosphate, subunit 1, domain 1"/>
    <property type="match status" value="1"/>
</dbReference>
<evidence type="ECO:0000256" key="8">
    <source>
        <dbReference type="PIRSR" id="PIRSR001589-1"/>
    </source>
</evidence>
<dbReference type="Pfam" id="PF13537">
    <property type="entry name" value="GATase_7"/>
    <property type="match status" value="1"/>
</dbReference>
<evidence type="ECO:0000256" key="2">
    <source>
        <dbReference type="ARBA" id="ARBA00005752"/>
    </source>
</evidence>
<dbReference type="GO" id="GO:0005524">
    <property type="term" value="F:ATP binding"/>
    <property type="evidence" value="ECO:0007669"/>
    <property type="project" value="UniProtKB-KW"/>
</dbReference>
<dbReference type="InterPro" id="IPR029055">
    <property type="entry name" value="Ntn_hydrolases_N"/>
</dbReference>
<evidence type="ECO:0000256" key="7">
    <source>
        <dbReference type="ARBA" id="ARBA00048741"/>
    </source>
</evidence>
<feature type="binding site" evidence="9">
    <location>
        <position position="95"/>
    </location>
    <ligand>
        <name>L-glutamine</name>
        <dbReference type="ChEBI" id="CHEBI:58359"/>
    </ligand>
</feature>
<evidence type="ECO:0000313" key="13">
    <source>
        <dbReference type="Proteomes" id="UP000178815"/>
    </source>
</evidence>
<feature type="binding site" evidence="9">
    <location>
        <position position="260"/>
    </location>
    <ligand>
        <name>ATP</name>
        <dbReference type="ChEBI" id="CHEBI:30616"/>
    </ligand>
</feature>
<evidence type="ECO:0000256" key="9">
    <source>
        <dbReference type="PIRSR" id="PIRSR001589-2"/>
    </source>
</evidence>
<sequence length="617" mass="67846">MCGIFCHAGTGSANIEAGLRAVAHRGPDHTEILRDGIVSLGHQRLAIIDVSDSGNQPMKSRSGHVAIVFNGEIYNYKELKRSLELEGALFVTGSDTEVVLEGYDRHGTDFFNRMRGMWAFVLHDVRAGKLVYARDPFGIKPLYYAIRGRDIYFASELKCFKAAGLPLEPDPAAYDLFYALGYFVAPATPYKGVSKLRPGSVMSWDIDNATYLELARVSRFMDGIPLPTLCTPAEALDALDDSLTKSIEAHYVADVPVSLLLSGGTDSSIIAAISKKLDKQPTAYHIAVRGSEDTQYATDIAQHLGVPLIIEQLSEESLTDEYAKVWDILDEPTADISIIPTALVYGRIKGRAKVVLSGEGGDELFGGYLRHGLLSQHTRVDQTDAFNTVLNAGMFPQRFGLSYTNPLVQRIRAGLLGSGMVNDLVGAYLASTRSIDYPLADTAVRNTLAAFYEAEYDPRIPPSLAFDTLAYLPNDLLQKSDIASMASSIEARVPLVDRYLQTEVSAILRAVDIRKATEGKKILKQVLERYLPPDLIYRKKKGFGVPMMAYKTHAFLDDFEKACVFHLAHRDAFAVASDLVHLIASKGVRPIIARKYPRFAFALISNWKCFADSGRGG</sequence>
<dbReference type="PANTHER" id="PTHR43284:SF1">
    <property type="entry name" value="ASPARAGINE SYNTHETASE"/>
    <property type="match status" value="1"/>
</dbReference>
<comment type="similarity">
    <text evidence="2">Belongs to the asparagine synthetase family.</text>
</comment>
<protein>
    <recommendedName>
        <fullName evidence="3">asparagine synthase (glutamine-hydrolyzing)</fullName>
        <ecNumber evidence="3">6.3.5.4</ecNumber>
    </recommendedName>
</protein>
<evidence type="ECO:0000256" key="3">
    <source>
        <dbReference type="ARBA" id="ARBA00012737"/>
    </source>
</evidence>
<dbReference type="PANTHER" id="PTHR43284">
    <property type="entry name" value="ASPARAGINE SYNTHETASE (GLUTAMINE-HYDROLYZING)"/>
    <property type="match status" value="1"/>
</dbReference>
<dbReference type="CDD" id="cd00712">
    <property type="entry name" value="AsnB"/>
    <property type="match status" value="1"/>
</dbReference>
<dbReference type="SUPFAM" id="SSF56235">
    <property type="entry name" value="N-terminal nucleophile aminohydrolases (Ntn hydrolases)"/>
    <property type="match status" value="1"/>
</dbReference>
<dbReference type="GO" id="GO:0005829">
    <property type="term" value="C:cytosol"/>
    <property type="evidence" value="ECO:0007669"/>
    <property type="project" value="TreeGrafter"/>
</dbReference>
<keyword evidence="5 9" id="KW-0067">ATP-binding</keyword>
<dbReference type="GO" id="GO:0004066">
    <property type="term" value="F:asparagine synthase (glutamine-hydrolyzing) activity"/>
    <property type="evidence" value="ECO:0007669"/>
    <property type="project" value="UniProtKB-EC"/>
</dbReference>
<dbReference type="InterPro" id="IPR001962">
    <property type="entry name" value="Asn_synthase"/>
</dbReference>